<dbReference type="RefSeq" id="WP_207295866.1">
    <property type="nucleotide sequence ID" value="NZ_CP071448.1"/>
</dbReference>
<name>A0ABX7QC91_9FLAO</name>
<proteinExistence type="predicted"/>
<feature type="domain" description="CinA C-terminal" evidence="1">
    <location>
        <begin position="8"/>
        <end position="156"/>
    </location>
</feature>
<reference evidence="2 3" key="1">
    <citation type="submission" date="2021-03" db="EMBL/GenBank/DDBJ databases">
        <title>Flavobacterium kribbensis sp. nov, an endophytic bacteria, isolated from soybean.</title>
        <authorList>
            <person name="Lee J."/>
            <person name="Seo J."/>
        </authorList>
    </citation>
    <scope>NUCLEOTIDE SEQUENCE [LARGE SCALE GENOMIC DNA]</scope>
    <source>
        <strain evidence="2 3">BB8</strain>
    </source>
</reference>
<dbReference type="SUPFAM" id="SSF142433">
    <property type="entry name" value="CinA-like"/>
    <property type="match status" value="1"/>
</dbReference>
<dbReference type="NCBIfam" id="TIGR00199">
    <property type="entry name" value="PncC_domain"/>
    <property type="match status" value="1"/>
</dbReference>
<sequence length="158" mass="17230">MASEKVTACCEALIEKNLTIAFAESASAGKMCYEFSTVFNSGRILIGGITCYHISMKEDLLHIPWGTIEQYSAESAEVTKLMAQNFHKYINSDICVALTGLTTPGGSESESKPVGTIFIHIIISDKEIAKRFEFDGDAESIVNQAIDTVADLILKELN</sequence>
<gene>
    <name evidence="2" type="ORF">J0383_20800</name>
</gene>
<dbReference type="Gene3D" id="3.90.950.20">
    <property type="entry name" value="CinA-like"/>
    <property type="match status" value="1"/>
</dbReference>
<dbReference type="InterPro" id="IPR008136">
    <property type="entry name" value="CinA_C"/>
</dbReference>
<dbReference type="InterPro" id="IPR036653">
    <property type="entry name" value="CinA-like_C"/>
</dbReference>
<organism evidence="2 3">
    <name type="scientific">Flavobacterium endoglycinae</name>
    <dbReference type="NCBI Taxonomy" id="2816357"/>
    <lineage>
        <taxon>Bacteria</taxon>
        <taxon>Pseudomonadati</taxon>
        <taxon>Bacteroidota</taxon>
        <taxon>Flavobacteriia</taxon>
        <taxon>Flavobacteriales</taxon>
        <taxon>Flavobacteriaceae</taxon>
        <taxon>Flavobacterium</taxon>
    </lineage>
</organism>
<dbReference type="Pfam" id="PF02464">
    <property type="entry name" value="CinA"/>
    <property type="match status" value="1"/>
</dbReference>
<evidence type="ECO:0000259" key="1">
    <source>
        <dbReference type="Pfam" id="PF02464"/>
    </source>
</evidence>
<dbReference type="EMBL" id="CP071448">
    <property type="protein sequence ID" value="QSW88667.1"/>
    <property type="molecule type" value="Genomic_DNA"/>
</dbReference>
<dbReference type="Proteomes" id="UP000663440">
    <property type="component" value="Chromosome"/>
</dbReference>
<keyword evidence="3" id="KW-1185">Reference proteome</keyword>
<evidence type="ECO:0000313" key="3">
    <source>
        <dbReference type="Proteomes" id="UP000663440"/>
    </source>
</evidence>
<evidence type="ECO:0000313" key="2">
    <source>
        <dbReference type="EMBL" id="QSW88667.1"/>
    </source>
</evidence>
<protein>
    <submittedName>
        <fullName evidence="2">CinA family protein</fullName>
    </submittedName>
</protein>
<accession>A0ABX7QC91</accession>